<evidence type="ECO:0000313" key="1">
    <source>
        <dbReference type="EMBL" id="JAH64458.1"/>
    </source>
</evidence>
<sequence>MWNGLRRPCWRVSPDHSTFPLILKDKSKTPSLQITCFP</sequence>
<accession>A0A0E9UHK2</accession>
<reference evidence="1" key="1">
    <citation type="submission" date="2014-11" db="EMBL/GenBank/DDBJ databases">
        <authorList>
            <person name="Amaro Gonzalez C."/>
        </authorList>
    </citation>
    <scope>NUCLEOTIDE SEQUENCE</scope>
</reference>
<proteinExistence type="predicted"/>
<dbReference type="EMBL" id="GBXM01044119">
    <property type="protein sequence ID" value="JAH64458.1"/>
    <property type="molecule type" value="Transcribed_RNA"/>
</dbReference>
<dbReference type="AlphaFoldDB" id="A0A0E9UHK2"/>
<reference evidence="1" key="2">
    <citation type="journal article" date="2015" name="Fish Shellfish Immunol.">
        <title>Early steps in the European eel (Anguilla anguilla)-Vibrio vulnificus interaction in the gills: Role of the RtxA13 toxin.</title>
        <authorList>
            <person name="Callol A."/>
            <person name="Pajuelo D."/>
            <person name="Ebbesson L."/>
            <person name="Teles M."/>
            <person name="MacKenzie S."/>
            <person name="Amaro C."/>
        </authorList>
    </citation>
    <scope>NUCLEOTIDE SEQUENCE</scope>
</reference>
<name>A0A0E9UHK2_ANGAN</name>
<organism evidence="1">
    <name type="scientific">Anguilla anguilla</name>
    <name type="common">European freshwater eel</name>
    <name type="synonym">Muraena anguilla</name>
    <dbReference type="NCBI Taxonomy" id="7936"/>
    <lineage>
        <taxon>Eukaryota</taxon>
        <taxon>Metazoa</taxon>
        <taxon>Chordata</taxon>
        <taxon>Craniata</taxon>
        <taxon>Vertebrata</taxon>
        <taxon>Euteleostomi</taxon>
        <taxon>Actinopterygii</taxon>
        <taxon>Neopterygii</taxon>
        <taxon>Teleostei</taxon>
        <taxon>Anguilliformes</taxon>
        <taxon>Anguillidae</taxon>
        <taxon>Anguilla</taxon>
    </lineage>
</organism>
<protein>
    <submittedName>
        <fullName evidence="1">Uncharacterized protein</fullName>
    </submittedName>
</protein>